<evidence type="ECO:0000256" key="2">
    <source>
        <dbReference type="SAM" id="SignalP"/>
    </source>
</evidence>
<dbReference type="GO" id="GO:0005509">
    <property type="term" value="F:calcium ion binding"/>
    <property type="evidence" value="ECO:0007669"/>
    <property type="project" value="InterPro"/>
</dbReference>
<comment type="caution">
    <text evidence="4">The sequence shown here is derived from an EMBL/GenBank/DDBJ whole genome shotgun (WGS) entry which is preliminary data.</text>
</comment>
<feature type="domain" description="EF-hand" evidence="3">
    <location>
        <begin position="117"/>
        <end position="152"/>
    </location>
</feature>
<dbReference type="Proteomes" id="UP000024547">
    <property type="component" value="Unassembled WGS sequence"/>
</dbReference>
<dbReference type="RefSeq" id="WP_051602688.1">
    <property type="nucleotide sequence ID" value="NZ_AWFH01000023.1"/>
</dbReference>
<protein>
    <recommendedName>
        <fullName evidence="3">EF-hand domain-containing protein</fullName>
    </recommendedName>
</protein>
<evidence type="ECO:0000313" key="5">
    <source>
        <dbReference type="Proteomes" id="UP000024547"/>
    </source>
</evidence>
<gene>
    <name evidence="4" type="ORF">HY36_05175</name>
</gene>
<feature type="region of interest" description="Disordered" evidence="1">
    <location>
        <begin position="29"/>
        <end position="52"/>
    </location>
</feature>
<evidence type="ECO:0000259" key="3">
    <source>
        <dbReference type="PROSITE" id="PS50222"/>
    </source>
</evidence>
<dbReference type="OrthoDB" id="7631435at2"/>
<dbReference type="SUPFAM" id="SSF47473">
    <property type="entry name" value="EF-hand"/>
    <property type="match status" value="1"/>
</dbReference>
<dbReference type="STRING" id="1280948.HY36_05175"/>
<dbReference type="InterPro" id="IPR002048">
    <property type="entry name" value="EF_hand_dom"/>
</dbReference>
<keyword evidence="5" id="KW-1185">Reference proteome</keyword>
<dbReference type="InterPro" id="IPR018247">
    <property type="entry name" value="EF_Hand_1_Ca_BS"/>
</dbReference>
<dbReference type="Pfam" id="PF13202">
    <property type="entry name" value="EF-hand_5"/>
    <property type="match status" value="2"/>
</dbReference>
<dbReference type="PROSITE" id="PS00018">
    <property type="entry name" value="EF_HAND_1"/>
    <property type="match status" value="2"/>
</dbReference>
<proteinExistence type="predicted"/>
<organism evidence="4 5">
    <name type="scientific">Hyphomonas atlantica</name>
    <dbReference type="NCBI Taxonomy" id="1280948"/>
    <lineage>
        <taxon>Bacteria</taxon>
        <taxon>Pseudomonadati</taxon>
        <taxon>Pseudomonadota</taxon>
        <taxon>Alphaproteobacteria</taxon>
        <taxon>Hyphomonadales</taxon>
        <taxon>Hyphomonadaceae</taxon>
        <taxon>Hyphomonas</taxon>
    </lineage>
</organism>
<accession>A0A059DZF7</accession>
<dbReference type="PATRIC" id="fig|1280948.3.peg.2092"/>
<name>A0A059DZF7_9PROT</name>
<dbReference type="Gene3D" id="1.10.238.10">
    <property type="entry name" value="EF-hand"/>
    <property type="match status" value="2"/>
</dbReference>
<dbReference type="InterPro" id="IPR011992">
    <property type="entry name" value="EF-hand-dom_pair"/>
</dbReference>
<feature type="signal peptide" evidence="2">
    <location>
        <begin position="1"/>
        <end position="18"/>
    </location>
</feature>
<evidence type="ECO:0000256" key="1">
    <source>
        <dbReference type="SAM" id="MobiDB-lite"/>
    </source>
</evidence>
<evidence type="ECO:0000313" key="4">
    <source>
        <dbReference type="EMBL" id="KCZ60372.1"/>
    </source>
</evidence>
<feature type="compositionally biased region" description="Low complexity" evidence="1">
    <location>
        <begin position="29"/>
        <end position="40"/>
    </location>
</feature>
<feature type="chain" id="PRO_5001576820" description="EF-hand domain-containing protein" evidence="2">
    <location>
        <begin position="19"/>
        <end position="170"/>
    </location>
</feature>
<keyword evidence="2" id="KW-0732">Signal</keyword>
<dbReference type="AlphaFoldDB" id="A0A059DZF7"/>
<sequence length="170" mass="19023">MKYAMPALAILALGPLTACTTQEAITTTESEIATTTSETAEQTDRPISSARGHSKAAFFDKYDINGDGKVSEVEFMGEREDGYRRRDANGDGQVHAEEYVSEYEVRLLKQMEDQRTRQIDQADFRFTVLDKNEDGNLSLDEFHASGSRMFSALDTNEDGIVDELDDAENY</sequence>
<dbReference type="EMBL" id="AWFH01000023">
    <property type="protein sequence ID" value="KCZ60372.1"/>
    <property type="molecule type" value="Genomic_DNA"/>
</dbReference>
<dbReference type="eggNOG" id="ENOG50333HN">
    <property type="taxonomic scope" value="Bacteria"/>
</dbReference>
<reference evidence="4 5" key="1">
    <citation type="journal article" date="2014" name="Antonie Van Leeuwenhoek">
        <title>Hyphomonas beringensis sp. nov. and Hyphomonas chukchiensis sp. nov., isolated from surface seawater of the Bering Sea and Chukchi Sea.</title>
        <authorList>
            <person name="Li C."/>
            <person name="Lai Q."/>
            <person name="Li G."/>
            <person name="Dong C."/>
            <person name="Wang J."/>
            <person name="Liao Y."/>
            <person name="Shao Z."/>
        </authorList>
    </citation>
    <scope>NUCLEOTIDE SEQUENCE [LARGE SCALE GENOMIC DNA]</scope>
    <source>
        <strain evidence="4 5">22II1-22F38</strain>
    </source>
</reference>
<dbReference type="PROSITE" id="PS50222">
    <property type="entry name" value="EF_HAND_2"/>
    <property type="match status" value="1"/>
</dbReference>